<evidence type="ECO:0000313" key="3">
    <source>
        <dbReference type="EMBL" id="WFD18844.1"/>
    </source>
</evidence>
<feature type="region of interest" description="Disordered" evidence="1">
    <location>
        <begin position="82"/>
        <end position="186"/>
    </location>
</feature>
<evidence type="ECO:0000259" key="2">
    <source>
        <dbReference type="Pfam" id="PF05022"/>
    </source>
</evidence>
<feature type="domain" description="Srp40 C-terminal" evidence="2">
    <location>
        <begin position="176"/>
        <end position="257"/>
    </location>
</feature>
<accession>A0AAF0E5G4</accession>
<dbReference type="EMBL" id="CP119909">
    <property type="protein sequence ID" value="WFD18844.1"/>
    <property type="molecule type" value="Genomic_DNA"/>
</dbReference>
<dbReference type="InterPro" id="IPR007718">
    <property type="entry name" value="Srp40_C"/>
</dbReference>
<name>A0AAF0E5G4_9BASI</name>
<dbReference type="InterPro" id="IPR039191">
    <property type="entry name" value="Nopp140-like"/>
</dbReference>
<reference evidence="3" key="1">
    <citation type="submission" date="2023-03" db="EMBL/GenBank/DDBJ databases">
        <title>Mating type loci evolution in Malassezia.</title>
        <authorList>
            <person name="Coelho M.A."/>
        </authorList>
    </citation>
    <scope>NUCLEOTIDE SEQUENCE</scope>
    <source>
        <strain evidence="3">CBS 10434</strain>
    </source>
</reference>
<feature type="compositionally biased region" description="Low complexity" evidence="1">
    <location>
        <begin position="145"/>
        <end position="157"/>
    </location>
</feature>
<dbReference type="Proteomes" id="UP001220961">
    <property type="component" value="Chromosome 2"/>
</dbReference>
<dbReference type="Pfam" id="PF05022">
    <property type="entry name" value="SRP40_C"/>
    <property type="match status" value="1"/>
</dbReference>
<feature type="compositionally biased region" description="Basic and acidic residues" evidence="1">
    <location>
        <begin position="98"/>
        <end position="110"/>
    </location>
</feature>
<protein>
    <submittedName>
        <fullName evidence="3">Jun-like transcription factor</fullName>
    </submittedName>
</protein>
<sequence>MAKKVHKTEANASVVMSSESVIMVHAFLQIHAPKLAAKFASKFENLGLEEHADQAETLSNALVNTVKAAMLVPGTDVSKALSSLSKNESEPVEEAEVSVERSEPPETVKQEKKKTKLEKKEKKRKHQEEETEHSETAAPEQAPGASEPEPTAPSTEAEVSEPAESRPKKKSTQGERFQRVKSDNVQFLDDRLRDMSYEAKVCGDLSHMQSGAGDWGARANADLIMTRGKAFTKEKNKKKRGSYRGGVIDQGSHSIKFTYDDE</sequence>
<feature type="compositionally biased region" description="Basic residues" evidence="1">
    <location>
        <begin position="111"/>
        <end position="125"/>
    </location>
</feature>
<organism evidence="3 4">
    <name type="scientific">Malassezia caprae</name>
    <dbReference type="NCBI Taxonomy" id="1381934"/>
    <lineage>
        <taxon>Eukaryota</taxon>
        <taxon>Fungi</taxon>
        <taxon>Dikarya</taxon>
        <taxon>Basidiomycota</taxon>
        <taxon>Ustilaginomycotina</taxon>
        <taxon>Malasseziomycetes</taxon>
        <taxon>Malasseziales</taxon>
        <taxon>Malasseziaceae</taxon>
        <taxon>Malassezia</taxon>
    </lineage>
</organism>
<proteinExistence type="predicted"/>
<evidence type="ECO:0000256" key="1">
    <source>
        <dbReference type="SAM" id="MobiDB-lite"/>
    </source>
</evidence>
<keyword evidence="4" id="KW-1185">Reference proteome</keyword>
<gene>
    <name evidence="3" type="primary">SRP40</name>
    <name evidence="3" type="ORF">MCAP1_001056</name>
</gene>
<dbReference type="GO" id="GO:0005730">
    <property type="term" value="C:nucleolus"/>
    <property type="evidence" value="ECO:0007669"/>
    <property type="project" value="InterPro"/>
</dbReference>
<feature type="compositionally biased region" description="Basic and acidic residues" evidence="1">
    <location>
        <begin position="172"/>
        <end position="186"/>
    </location>
</feature>
<dbReference type="AlphaFoldDB" id="A0AAF0E5G4"/>
<dbReference type="PANTHER" id="PTHR23216:SF1">
    <property type="entry name" value="NUCLEOLAR AND COILED-BODY PHOSPHOPROTEIN 1"/>
    <property type="match status" value="1"/>
</dbReference>
<evidence type="ECO:0000313" key="4">
    <source>
        <dbReference type="Proteomes" id="UP001220961"/>
    </source>
</evidence>
<dbReference type="PANTHER" id="PTHR23216">
    <property type="entry name" value="NUCLEOLAR AND COILED-BODY PHOSPHOPROTEIN 1"/>
    <property type="match status" value="1"/>
</dbReference>